<dbReference type="STRING" id="946362.F2U4G9"/>
<dbReference type="OMA" id="PRKAREC"/>
<evidence type="ECO:0000256" key="7">
    <source>
        <dbReference type="PIRSR" id="PIRSR620405-1"/>
    </source>
</evidence>
<evidence type="ECO:0000259" key="8">
    <source>
        <dbReference type="PROSITE" id="PS50054"/>
    </source>
</evidence>
<keyword evidence="4" id="KW-0904">Protein phosphatase</keyword>
<dbReference type="Gene3D" id="3.90.190.10">
    <property type="entry name" value="Protein tyrosine phosphatase superfamily"/>
    <property type="match status" value="1"/>
</dbReference>
<dbReference type="InParanoid" id="F2U4G9"/>
<evidence type="ECO:0000313" key="11">
    <source>
        <dbReference type="Proteomes" id="UP000007799"/>
    </source>
</evidence>
<dbReference type="GeneID" id="16076358"/>
<dbReference type="GO" id="GO:0004722">
    <property type="term" value="F:protein serine/threonine phosphatase activity"/>
    <property type="evidence" value="ECO:0007669"/>
    <property type="project" value="UniProtKB-EC"/>
</dbReference>
<dbReference type="OrthoDB" id="253091at2759"/>
<organism evidence="11">
    <name type="scientific">Salpingoeca rosetta (strain ATCC 50818 / BSB-021)</name>
    <dbReference type="NCBI Taxonomy" id="946362"/>
    <lineage>
        <taxon>Eukaryota</taxon>
        <taxon>Choanoflagellata</taxon>
        <taxon>Craspedida</taxon>
        <taxon>Salpingoecidae</taxon>
        <taxon>Salpingoeca</taxon>
    </lineage>
</organism>
<dbReference type="GO" id="GO:0033549">
    <property type="term" value="F:MAP kinase phosphatase activity"/>
    <property type="evidence" value="ECO:0007669"/>
    <property type="project" value="TreeGrafter"/>
</dbReference>
<feature type="active site" description="Phosphocysteine intermediate" evidence="7">
    <location>
        <position position="118"/>
    </location>
</feature>
<feature type="domain" description="Tyrosine specific protein phosphatases" evidence="9">
    <location>
        <begin position="93"/>
        <end position="152"/>
    </location>
</feature>
<dbReference type="PROSITE" id="PS50054">
    <property type="entry name" value="TYR_PHOSPHATASE_DUAL"/>
    <property type="match status" value="1"/>
</dbReference>
<dbReference type="PANTHER" id="PTHR45682">
    <property type="entry name" value="AGAP008228-PA"/>
    <property type="match status" value="1"/>
</dbReference>
<dbReference type="SUPFAM" id="SSF52799">
    <property type="entry name" value="(Phosphotyrosine protein) phosphatases II"/>
    <property type="match status" value="1"/>
</dbReference>
<dbReference type="FunCoup" id="F2U4G9">
    <property type="interactions" value="613"/>
</dbReference>
<dbReference type="eggNOG" id="KOG1716">
    <property type="taxonomic scope" value="Eukaryota"/>
</dbReference>
<protein>
    <recommendedName>
        <fullName evidence="2">protein-serine/threonine phosphatase</fullName>
        <ecNumber evidence="2">3.1.3.16</ecNumber>
    </recommendedName>
</protein>
<evidence type="ECO:0000256" key="5">
    <source>
        <dbReference type="ARBA" id="ARBA00047761"/>
    </source>
</evidence>
<evidence type="ECO:0000256" key="3">
    <source>
        <dbReference type="ARBA" id="ARBA00022801"/>
    </source>
</evidence>
<dbReference type="InterPro" id="IPR020405">
    <property type="entry name" value="Atypical_DUSP_subfamA"/>
</dbReference>
<dbReference type="InterPro" id="IPR000340">
    <property type="entry name" value="Dual-sp_phosphatase_cat-dom"/>
</dbReference>
<name>F2U4G9_SALR5</name>
<evidence type="ECO:0000256" key="4">
    <source>
        <dbReference type="ARBA" id="ARBA00022912"/>
    </source>
</evidence>
<dbReference type="PRINTS" id="PR01909">
    <property type="entry name" value="ADSPHPHTASEA"/>
</dbReference>
<accession>F2U4G9</accession>
<keyword evidence="3" id="KW-0378">Hydrolase</keyword>
<dbReference type="PANTHER" id="PTHR45682:SF1">
    <property type="entry name" value="DUAL SPECIFICITY PROTEIN PHOSPHATASE 3"/>
    <property type="match status" value="1"/>
</dbReference>
<feature type="domain" description="Tyrosine-protein phosphatase" evidence="8">
    <location>
        <begin position="23"/>
        <end position="173"/>
    </location>
</feature>
<dbReference type="GO" id="GO:0005737">
    <property type="term" value="C:cytoplasm"/>
    <property type="evidence" value="ECO:0007669"/>
    <property type="project" value="TreeGrafter"/>
</dbReference>
<dbReference type="PROSITE" id="PS00383">
    <property type="entry name" value="TYR_PHOSPHATASE_1"/>
    <property type="match status" value="1"/>
</dbReference>
<dbReference type="GO" id="GO:0008138">
    <property type="term" value="F:protein tyrosine/serine/threonine phosphatase activity"/>
    <property type="evidence" value="ECO:0007669"/>
    <property type="project" value="InterPro"/>
</dbReference>
<dbReference type="EC" id="3.1.3.16" evidence="2"/>
<dbReference type="KEGG" id="sre:PTSG_03187"/>
<evidence type="ECO:0000256" key="2">
    <source>
        <dbReference type="ARBA" id="ARBA00013081"/>
    </source>
</evidence>
<dbReference type="PRINTS" id="PR01908">
    <property type="entry name" value="ADSPHPHTASE"/>
</dbReference>
<dbReference type="PROSITE" id="PS50056">
    <property type="entry name" value="TYR_PHOSPHATASE_2"/>
    <property type="match status" value="1"/>
</dbReference>
<keyword evidence="11" id="KW-1185">Reference proteome</keyword>
<dbReference type="AlphaFoldDB" id="F2U4G9"/>
<comment type="catalytic activity">
    <reaction evidence="6">
        <text>O-phospho-L-threonyl-[protein] + H2O = L-threonyl-[protein] + phosphate</text>
        <dbReference type="Rhea" id="RHEA:47004"/>
        <dbReference type="Rhea" id="RHEA-COMP:11060"/>
        <dbReference type="Rhea" id="RHEA-COMP:11605"/>
        <dbReference type="ChEBI" id="CHEBI:15377"/>
        <dbReference type="ChEBI" id="CHEBI:30013"/>
        <dbReference type="ChEBI" id="CHEBI:43474"/>
        <dbReference type="ChEBI" id="CHEBI:61977"/>
        <dbReference type="EC" id="3.1.3.16"/>
    </reaction>
</comment>
<evidence type="ECO:0000259" key="9">
    <source>
        <dbReference type="PROSITE" id="PS50056"/>
    </source>
</evidence>
<dbReference type="EMBL" id="GL832961">
    <property type="protein sequence ID" value="EGD82535.1"/>
    <property type="molecule type" value="Genomic_DNA"/>
</dbReference>
<dbReference type="GO" id="GO:0043409">
    <property type="term" value="P:negative regulation of MAPK cascade"/>
    <property type="evidence" value="ECO:0007669"/>
    <property type="project" value="TreeGrafter"/>
</dbReference>
<comment type="similarity">
    <text evidence="1">Belongs to the protein-tyrosine phosphatase family. Non-receptor class dual specificity subfamily.</text>
</comment>
<dbReference type="RefSeq" id="XP_004995771.1">
    <property type="nucleotide sequence ID" value="XM_004995714.1"/>
</dbReference>
<dbReference type="Pfam" id="PF00782">
    <property type="entry name" value="DSPc"/>
    <property type="match status" value="1"/>
</dbReference>
<gene>
    <name evidence="10" type="ORF">PTSG_03187</name>
</gene>
<dbReference type="SMART" id="SM00195">
    <property type="entry name" value="DSPc"/>
    <property type="match status" value="1"/>
</dbReference>
<dbReference type="InterPro" id="IPR029021">
    <property type="entry name" value="Prot-tyrosine_phosphatase-like"/>
</dbReference>
<evidence type="ECO:0000256" key="6">
    <source>
        <dbReference type="ARBA" id="ARBA00048336"/>
    </source>
</evidence>
<dbReference type="InterPro" id="IPR016130">
    <property type="entry name" value="Tyr_Pase_AS"/>
</dbReference>
<evidence type="ECO:0000313" key="10">
    <source>
        <dbReference type="EMBL" id="EGD82535.1"/>
    </source>
</evidence>
<proteinExistence type="inferred from homology"/>
<sequence>MSTVEELQTLLNGDGAVLMPSRSKDEVWPRLWVSEAGPAKDPAGLKESGFTHVLNCSQGTGFGRLNTDDSFYSQHGLSFHGLSVADSARSNLMVFFEEACAFIHDSMSRDDGVVLVHCMEGFSRSPSIAAAYLIKHHNMTAAEALTHIRAKREVFPNEGFLKQLLQWQETIQQASSEKDSA</sequence>
<dbReference type="InterPro" id="IPR020422">
    <property type="entry name" value="TYR_PHOSPHATASE_DUAL_dom"/>
</dbReference>
<dbReference type="Proteomes" id="UP000007799">
    <property type="component" value="Unassembled WGS sequence"/>
</dbReference>
<reference evidence="10" key="1">
    <citation type="submission" date="2009-08" db="EMBL/GenBank/DDBJ databases">
        <title>Annotation of Salpingoeca rosetta.</title>
        <authorList>
            <consortium name="The Broad Institute Genome Sequencing Platform"/>
            <person name="Russ C."/>
            <person name="Cuomo C."/>
            <person name="Burger G."/>
            <person name="Gray M.W."/>
            <person name="Holland P.W.H."/>
            <person name="King N."/>
            <person name="Lang F.B.F."/>
            <person name="Roger A.J."/>
            <person name="Ruiz-Trillo I."/>
            <person name="Young S.K."/>
            <person name="Zeng Q."/>
            <person name="Gargeya S."/>
            <person name="Alvarado L."/>
            <person name="Berlin A."/>
            <person name="Chapman S.B."/>
            <person name="Chen Z."/>
            <person name="Freedman E."/>
            <person name="Gellesch M."/>
            <person name="Goldberg J."/>
            <person name="Griggs A."/>
            <person name="Gujja S."/>
            <person name="Heilman E."/>
            <person name="Heiman D."/>
            <person name="Howarth C."/>
            <person name="Mehta T."/>
            <person name="Neiman D."/>
            <person name="Pearson M."/>
            <person name="Roberts A."/>
            <person name="Saif S."/>
            <person name="Shea T."/>
            <person name="Shenoy N."/>
            <person name="Sisk P."/>
            <person name="Stolte C."/>
            <person name="Sykes S."/>
            <person name="White J."/>
            <person name="Yandava C."/>
            <person name="Haas B."/>
            <person name="Nusbaum C."/>
            <person name="Birren B."/>
        </authorList>
    </citation>
    <scope>NUCLEOTIDE SEQUENCE [LARGE SCALE GENOMIC DNA]</scope>
    <source>
        <strain evidence="10">ATCC 50818</strain>
    </source>
</reference>
<comment type="catalytic activity">
    <reaction evidence="5">
        <text>O-phospho-L-seryl-[protein] + H2O = L-seryl-[protein] + phosphate</text>
        <dbReference type="Rhea" id="RHEA:20629"/>
        <dbReference type="Rhea" id="RHEA-COMP:9863"/>
        <dbReference type="Rhea" id="RHEA-COMP:11604"/>
        <dbReference type="ChEBI" id="CHEBI:15377"/>
        <dbReference type="ChEBI" id="CHEBI:29999"/>
        <dbReference type="ChEBI" id="CHEBI:43474"/>
        <dbReference type="ChEBI" id="CHEBI:83421"/>
        <dbReference type="EC" id="3.1.3.16"/>
    </reaction>
</comment>
<evidence type="ECO:0000256" key="1">
    <source>
        <dbReference type="ARBA" id="ARBA00008601"/>
    </source>
</evidence>
<dbReference type="InterPro" id="IPR000387">
    <property type="entry name" value="Tyr_Pase_dom"/>
</dbReference>